<dbReference type="InterPro" id="IPR037171">
    <property type="entry name" value="NagB/RpiA_transferase-like"/>
</dbReference>
<dbReference type="Gene3D" id="3.30.750.70">
    <property type="entry name" value="4-hydroxybutyrate coenzyme like domains"/>
    <property type="match status" value="1"/>
</dbReference>
<dbReference type="KEGG" id="cbq:AL705_06235"/>
<keyword evidence="2" id="KW-0808">Transferase</keyword>
<dbReference type="Gene3D" id="3.40.1080.20">
    <property type="entry name" value="Acetyl-CoA hydrolase/transferase C-terminal domain"/>
    <property type="match status" value="1"/>
</dbReference>
<dbReference type="InterPro" id="IPR026888">
    <property type="entry name" value="AcetylCoA_hyd_C"/>
</dbReference>
<dbReference type="Pfam" id="PF13336">
    <property type="entry name" value="AcetylCoA_hyd_C"/>
    <property type="match status" value="1"/>
</dbReference>
<dbReference type="SUPFAM" id="SSF100950">
    <property type="entry name" value="NagB/RpiA/CoA transferase-like"/>
    <property type="match status" value="2"/>
</dbReference>
<feature type="domain" description="Acetyl-CoA hydrolase/transferase C-terminal" evidence="1">
    <location>
        <begin position="267"/>
        <end position="419"/>
    </location>
</feature>
<proteinExistence type="predicted"/>
<dbReference type="RefSeq" id="WP_053962271.1">
    <property type="nucleotide sequence ID" value="NZ_CP012390.1"/>
</dbReference>
<dbReference type="AlphaFoldDB" id="A0A0M4MY43"/>
<dbReference type="GO" id="GO:0006083">
    <property type="term" value="P:acetate metabolic process"/>
    <property type="evidence" value="ECO:0007669"/>
    <property type="project" value="InterPro"/>
</dbReference>
<gene>
    <name evidence="2" type="ORF">AL705_06235</name>
</gene>
<dbReference type="OrthoDB" id="9801795at2"/>
<evidence type="ECO:0000313" key="2">
    <source>
        <dbReference type="EMBL" id="ALE19231.1"/>
    </source>
</evidence>
<dbReference type="InterPro" id="IPR038460">
    <property type="entry name" value="AcetylCoA_hyd_C_sf"/>
</dbReference>
<reference evidence="2 3" key="1">
    <citation type="journal article" date="2015" name="Genome Announc.">
        <title>Complete Genome Sequences for Two Strains of a Novel Fastidious, Partially Acid-Fast, Gram-Positive Corynebacterineae Bacterium, Derived from Human Clinical Samples.</title>
        <authorList>
            <person name="Nicholson A.C."/>
            <person name="Bell M."/>
            <person name="Humrighouse B.W."/>
            <person name="McQuiston J.R."/>
        </authorList>
    </citation>
    <scope>NUCLEOTIDE SEQUENCE [LARGE SCALE GENOMIC DNA]</scope>
    <source>
        <strain evidence="2 3">X1698</strain>
    </source>
</reference>
<name>A0A0M4MY43_9ACTN</name>
<dbReference type="EMBL" id="CP012390">
    <property type="protein sequence ID" value="ALE19231.1"/>
    <property type="molecule type" value="Genomic_DNA"/>
</dbReference>
<organism evidence="2 3">
    <name type="scientific">Lawsonella clevelandensis</name>
    <dbReference type="NCBI Taxonomy" id="1528099"/>
    <lineage>
        <taxon>Bacteria</taxon>
        <taxon>Bacillati</taxon>
        <taxon>Actinomycetota</taxon>
        <taxon>Actinomycetes</taxon>
        <taxon>Mycobacteriales</taxon>
        <taxon>Lawsonellaceae</taxon>
        <taxon>Lawsonella</taxon>
    </lineage>
</organism>
<dbReference type="PANTHER" id="PTHR21432:SF20">
    <property type="entry name" value="ACETYL-COA HYDROLASE"/>
    <property type="match status" value="1"/>
</dbReference>
<sequence length="429" mass="46077">MPPSEIGYLPASAVLDFIHPGARILVPAEAAEPATLLDAIDAAGPTLQDVQIHWMDPFTTRPFQQGAYPGRLTHVNYFLGAGSRDSYHAGHSELVCADFSQIPAILRGQVKPTLAISHCSLPDAEGYVSLGTNADYVASFIGTIPFFLEVNPHVPYTYGAHRLHVSQVAGFCYSEAPLLTVTPPPLSAVDESIAEYVAADIPDRSCLQIGVGRVPNALLGHLADHQDLGLHSEAISDGAMQLIEEGVITGVYKRCHPGKHVATFAVGSPALMSWLNYNPTVELLPVEETNNPAVIAQERRVCAINATSEVNLWGECCSETIEGRYFSAAGGQPDFCLGALWSPEGRSYIVTPSTGRGGKSRIVVRTSPGNVVTTSKNLVDNVVTEWGIARLRGRTVTERAQALIAIAHPDQREQLEREAWEAGILRGSS</sequence>
<dbReference type="Gene3D" id="3.40.1080.10">
    <property type="entry name" value="Glutaconate Coenzyme A-transferase"/>
    <property type="match status" value="1"/>
</dbReference>
<evidence type="ECO:0000313" key="3">
    <source>
        <dbReference type="Proteomes" id="UP000068137"/>
    </source>
</evidence>
<evidence type="ECO:0000259" key="1">
    <source>
        <dbReference type="Pfam" id="PF13336"/>
    </source>
</evidence>
<dbReference type="GO" id="GO:0008775">
    <property type="term" value="F:acetate CoA-transferase activity"/>
    <property type="evidence" value="ECO:0007669"/>
    <property type="project" value="InterPro"/>
</dbReference>
<dbReference type="STRING" id="1528099.AL705_06235"/>
<dbReference type="PANTHER" id="PTHR21432">
    <property type="entry name" value="ACETYL-COA HYDROLASE-RELATED"/>
    <property type="match status" value="1"/>
</dbReference>
<dbReference type="Proteomes" id="UP000068137">
    <property type="component" value="Chromosome"/>
</dbReference>
<protein>
    <submittedName>
        <fullName evidence="2">4-hydroxybutyrate CoA-transferase</fullName>
    </submittedName>
</protein>
<dbReference type="InterPro" id="IPR046433">
    <property type="entry name" value="ActCoA_hydro"/>
</dbReference>
<accession>A0A0M4MY43</accession>